<gene>
    <name evidence="2" type="ORF">DW001_07975</name>
</gene>
<accession>A0A396FKT1</accession>
<dbReference type="RefSeq" id="WP_012741531.1">
    <property type="nucleotide sequence ID" value="NZ_CP092643.1"/>
</dbReference>
<dbReference type="GeneID" id="86987511"/>
<evidence type="ECO:0000256" key="1">
    <source>
        <dbReference type="SAM" id="Coils"/>
    </source>
</evidence>
<sequence>MIAADEDRLERVRDNIDAAENEYVKYADMITDKKNKLEMLTSKENELVERTKIAENVYDMFRHGGDDDVREKLIDVMYENQRLQKENKSLKELLEKAYDFMKQFVIDGVNLLEKFMESVRKVMERLSPKTK</sequence>
<keyword evidence="1" id="KW-0175">Coiled coil</keyword>
<organism evidence="2 3">
    <name type="scientific">Agathobacter rectalis</name>
    <dbReference type="NCBI Taxonomy" id="39491"/>
    <lineage>
        <taxon>Bacteria</taxon>
        <taxon>Bacillati</taxon>
        <taxon>Bacillota</taxon>
        <taxon>Clostridia</taxon>
        <taxon>Lachnospirales</taxon>
        <taxon>Lachnospiraceae</taxon>
        <taxon>Agathobacter</taxon>
    </lineage>
</organism>
<feature type="coiled-coil region" evidence="1">
    <location>
        <begin position="73"/>
        <end position="100"/>
    </location>
</feature>
<dbReference type="Proteomes" id="UP000266698">
    <property type="component" value="Unassembled WGS sequence"/>
</dbReference>
<proteinExistence type="predicted"/>
<evidence type="ECO:0000313" key="2">
    <source>
        <dbReference type="EMBL" id="RHL79160.1"/>
    </source>
</evidence>
<reference evidence="2 3" key="1">
    <citation type="submission" date="2018-08" db="EMBL/GenBank/DDBJ databases">
        <title>A genome reference for cultivated species of the human gut microbiota.</title>
        <authorList>
            <person name="Zou Y."/>
            <person name="Xue W."/>
            <person name="Luo G."/>
        </authorList>
    </citation>
    <scope>NUCLEOTIDE SEQUENCE [LARGE SCALE GENOMIC DNA]</scope>
    <source>
        <strain evidence="2 3">AF36-2BH</strain>
    </source>
</reference>
<evidence type="ECO:0000313" key="3">
    <source>
        <dbReference type="Proteomes" id="UP000266698"/>
    </source>
</evidence>
<feature type="coiled-coil region" evidence="1">
    <location>
        <begin position="2"/>
        <end position="36"/>
    </location>
</feature>
<dbReference type="AlphaFoldDB" id="A0A396FKT1"/>
<name>A0A396FKT1_9FIRM</name>
<dbReference type="EMBL" id="QRPB01000008">
    <property type="protein sequence ID" value="RHL79160.1"/>
    <property type="molecule type" value="Genomic_DNA"/>
</dbReference>
<protein>
    <submittedName>
        <fullName evidence="2">Uncharacterized protein</fullName>
    </submittedName>
</protein>
<comment type="caution">
    <text evidence="2">The sequence shown here is derived from an EMBL/GenBank/DDBJ whole genome shotgun (WGS) entry which is preliminary data.</text>
</comment>